<feature type="transmembrane region" description="Helical" evidence="1">
    <location>
        <begin position="119"/>
        <end position="142"/>
    </location>
</feature>
<dbReference type="AlphaFoldDB" id="A0A170PS38"/>
<protein>
    <submittedName>
        <fullName evidence="2">Uncharacterized protein</fullName>
    </submittedName>
</protein>
<keyword evidence="1" id="KW-1133">Transmembrane helix</keyword>
<keyword evidence="1" id="KW-0812">Transmembrane</keyword>
<name>A0A170PS38_9ZZZZ</name>
<accession>A0A170PS38</accession>
<dbReference type="EMBL" id="CZRL01000104">
    <property type="protein sequence ID" value="CUS54450.1"/>
    <property type="molecule type" value="Genomic_DNA"/>
</dbReference>
<gene>
    <name evidence="2" type="ORF">MGWOODY_XGa785</name>
</gene>
<sequence>MLDWENIFKRYVWDDRTTPYLVPLSRLNRYQADNEILAYCLFLGVIFGVIGLTAMSGATPHGRSPIIAVYGITVVFAAIAFGIAKNYFAALYLSATPLAGLLYLLIYGFRSDRHLVDTLLVGLVVLLLLWYSLRVIALARIYPNLRKPENEEQPRRRLFKR</sequence>
<proteinExistence type="predicted"/>
<evidence type="ECO:0000256" key="1">
    <source>
        <dbReference type="SAM" id="Phobius"/>
    </source>
</evidence>
<feature type="transmembrane region" description="Helical" evidence="1">
    <location>
        <begin position="67"/>
        <end position="84"/>
    </location>
</feature>
<feature type="transmembrane region" description="Helical" evidence="1">
    <location>
        <begin position="90"/>
        <end position="107"/>
    </location>
</feature>
<keyword evidence="1" id="KW-0472">Membrane</keyword>
<organism evidence="2">
    <name type="scientific">hydrothermal vent metagenome</name>
    <dbReference type="NCBI Taxonomy" id="652676"/>
    <lineage>
        <taxon>unclassified sequences</taxon>
        <taxon>metagenomes</taxon>
        <taxon>ecological metagenomes</taxon>
    </lineage>
</organism>
<feature type="transmembrane region" description="Helical" evidence="1">
    <location>
        <begin position="36"/>
        <end position="55"/>
    </location>
</feature>
<reference evidence="2" key="1">
    <citation type="submission" date="2015-10" db="EMBL/GenBank/DDBJ databases">
        <authorList>
            <person name="Gilbert D.G."/>
        </authorList>
    </citation>
    <scope>NUCLEOTIDE SEQUENCE</scope>
</reference>
<evidence type="ECO:0000313" key="2">
    <source>
        <dbReference type="EMBL" id="CUS54450.1"/>
    </source>
</evidence>